<dbReference type="AlphaFoldDB" id="A0A4P9CV63"/>
<evidence type="ECO:0000256" key="7">
    <source>
        <dbReference type="ARBA" id="ARBA00022660"/>
    </source>
</evidence>
<feature type="transmembrane region" description="Helical" evidence="20">
    <location>
        <begin position="113"/>
        <end position="133"/>
    </location>
</feature>
<dbReference type="CDD" id="cd00290">
    <property type="entry name" value="cytochrome_b_C"/>
    <property type="match status" value="1"/>
</dbReference>
<evidence type="ECO:0000256" key="3">
    <source>
        <dbReference type="ARBA" id="ARBA00011660"/>
    </source>
</evidence>
<keyword evidence="10" id="KW-0999">Mitochondrion inner membrane</keyword>
<feature type="domain" description="Cytochrome b/b6 C-terminal region profile" evidence="22">
    <location>
        <begin position="210"/>
        <end position="379"/>
    </location>
</feature>
<name>A0A4P9CV63_9SAUR</name>
<evidence type="ECO:0000256" key="2">
    <source>
        <dbReference type="ARBA" id="ARBA00004448"/>
    </source>
</evidence>
<dbReference type="GO" id="GO:0046872">
    <property type="term" value="F:metal ion binding"/>
    <property type="evidence" value="ECO:0007669"/>
    <property type="project" value="UniProtKB-UniRule"/>
</dbReference>
<dbReference type="GO" id="GO:0016491">
    <property type="term" value="F:oxidoreductase activity"/>
    <property type="evidence" value="ECO:0007669"/>
    <property type="project" value="UniProtKB-UniRule"/>
</dbReference>
<feature type="binding site" description="axial binding residue" evidence="19">
    <location>
        <position position="97"/>
    </location>
    <ligand>
        <name>heme b</name>
        <dbReference type="ChEBI" id="CHEBI:60344"/>
        <label>b566</label>
    </ligand>
    <ligandPart>
        <name>Fe</name>
        <dbReference type="ChEBI" id="CHEBI:18248"/>
    </ligandPart>
</feature>
<dbReference type="SUPFAM" id="SSF81648">
    <property type="entry name" value="a domain/subunit of cytochrome bc1 complex (Ubiquinol-cytochrome c reductase)"/>
    <property type="match status" value="1"/>
</dbReference>
<evidence type="ECO:0000259" key="21">
    <source>
        <dbReference type="PROSITE" id="PS51002"/>
    </source>
</evidence>
<geneLocation type="mitochondrion" evidence="23"/>
<evidence type="ECO:0000256" key="14">
    <source>
        <dbReference type="ARBA" id="ARBA00023075"/>
    </source>
</evidence>
<dbReference type="InterPro" id="IPR030689">
    <property type="entry name" value="Cytochrome_b"/>
</dbReference>
<feature type="binding site" description="axial binding residue" evidence="19">
    <location>
        <position position="83"/>
    </location>
    <ligand>
        <name>heme b</name>
        <dbReference type="ChEBI" id="CHEBI:60344"/>
        <label>b562</label>
    </ligand>
    <ligandPart>
        <name>Fe</name>
        <dbReference type="ChEBI" id="CHEBI:18248"/>
    </ligandPart>
</feature>
<sequence length="379" mass="42792">MAIMRKSHPMLKIVNNSFIDLPTPSNISAWWNFGSLLGMCLIIQVLTGLFLAMHYTADISSAFSSVAHICRDVQYGWLIRNLHANGASMFFICIYLHVGRGLYYGSYMFKETWNLGVILLLLVMATAFVGYVLPWGQMSFWGATVITNLLSAIPYIGTTLVEWIWGGFSVDNATLTRFFTFHFLLPFAIMGVSMMHLLFLHETGSNNPTGLASNTDKIPFHPYFSYKDLLGALLLTIMLLALALFSPNLLGDPENFTPANPLVTPPHIKPEWYFLFAYAILRSIPNKLGGVLALLFSILILMLVPLLHMSKQRSTMFRPMSQMMFWLLISDVLILTWIGGQPVEHPFIIIGQVASILYFALFLILMPMTSMLENKLLKW</sequence>
<comment type="subunit">
    <text evidence="3">The cytochrome bc1 complex contains 3 respiratory subunits (MT-CYB, CYC1 and UQCRFS1), 2 core proteins (UQCRC1 and UQCRC2) and probably 6 low-molecular weight proteins.</text>
</comment>
<evidence type="ECO:0000256" key="18">
    <source>
        <dbReference type="PIRSR" id="PIRSR038885-1"/>
    </source>
</evidence>
<dbReference type="InterPro" id="IPR036150">
    <property type="entry name" value="Cyt_b/b6_C_sf"/>
</dbReference>
<dbReference type="InterPro" id="IPR048260">
    <property type="entry name" value="Cytochrome_b_C_euk/bac"/>
</dbReference>
<comment type="cofactor">
    <cofactor evidence="20">
        <name>heme b</name>
        <dbReference type="ChEBI" id="CHEBI:60344"/>
    </cofactor>
    <text evidence="20">Binds 2 heme groups non-covalently.</text>
</comment>
<evidence type="ECO:0000256" key="1">
    <source>
        <dbReference type="ARBA" id="ARBA00002566"/>
    </source>
</evidence>
<evidence type="ECO:0000256" key="15">
    <source>
        <dbReference type="ARBA" id="ARBA00023128"/>
    </source>
</evidence>
<evidence type="ECO:0000256" key="6">
    <source>
        <dbReference type="ARBA" id="ARBA00022617"/>
    </source>
</evidence>
<keyword evidence="14" id="KW-0830">Ubiquinone</keyword>
<evidence type="ECO:0000256" key="20">
    <source>
        <dbReference type="RuleBase" id="RU362117"/>
    </source>
</evidence>
<feature type="transmembrane region" description="Helical" evidence="20">
    <location>
        <begin position="346"/>
        <end position="366"/>
    </location>
</feature>
<keyword evidence="8 20" id="KW-0812">Transmembrane</keyword>
<evidence type="ECO:0000256" key="11">
    <source>
        <dbReference type="ARBA" id="ARBA00022982"/>
    </source>
</evidence>
<feature type="transmembrane region" description="Helical" evidence="20">
    <location>
        <begin position="30"/>
        <end position="56"/>
    </location>
</feature>
<evidence type="ECO:0000313" key="23">
    <source>
        <dbReference type="EMBL" id="QCT81424.1"/>
    </source>
</evidence>
<feature type="domain" description="Cytochrome b/b6 N-terminal region profile" evidence="21">
    <location>
        <begin position="1"/>
        <end position="209"/>
    </location>
</feature>
<evidence type="ECO:0000256" key="12">
    <source>
        <dbReference type="ARBA" id="ARBA00022989"/>
    </source>
</evidence>
<evidence type="ECO:0000256" key="13">
    <source>
        <dbReference type="ARBA" id="ARBA00023004"/>
    </source>
</evidence>
<feature type="binding site" description="axial binding residue" evidence="19">
    <location>
        <position position="196"/>
    </location>
    <ligand>
        <name>heme b</name>
        <dbReference type="ChEBI" id="CHEBI:60344"/>
        <label>b566</label>
    </ligand>
    <ligandPart>
        <name>Fe</name>
        <dbReference type="ChEBI" id="CHEBI:18248"/>
    </ligandPart>
</feature>
<dbReference type="GO" id="GO:0006122">
    <property type="term" value="P:mitochondrial electron transport, ubiquinol to cytochrome c"/>
    <property type="evidence" value="ECO:0007669"/>
    <property type="project" value="TreeGrafter"/>
</dbReference>
<dbReference type="InterPro" id="IPR016174">
    <property type="entry name" value="Di-haem_cyt_TM"/>
</dbReference>
<comment type="subcellular location">
    <subcellularLocation>
        <location evidence="2">Mitochondrion inner membrane</location>
        <topology evidence="2">Multi-pass membrane protein</topology>
    </subcellularLocation>
</comment>
<dbReference type="FunFam" id="1.20.810.10:FF:000002">
    <property type="entry name" value="Cytochrome b"/>
    <property type="match status" value="1"/>
</dbReference>
<dbReference type="GO" id="GO:0045275">
    <property type="term" value="C:respiratory chain complex III"/>
    <property type="evidence" value="ECO:0007669"/>
    <property type="project" value="InterPro"/>
</dbReference>
<evidence type="ECO:0000256" key="17">
    <source>
        <dbReference type="ARBA" id="ARBA00061233"/>
    </source>
</evidence>
<gene>
    <name evidence="23" type="primary">CYTB</name>
</gene>
<evidence type="ECO:0000256" key="10">
    <source>
        <dbReference type="ARBA" id="ARBA00022792"/>
    </source>
</evidence>
<keyword evidence="11 20" id="KW-0249">Electron transport</keyword>
<dbReference type="Gene3D" id="1.20.810.10">
    <property type="entry name" value="Cytochrome Bc1 Complex, Chain C"/>
    <property type="match status" value="1"/>
</dbReference>
<feature type="transmembrane region" description="Helical" evidence="20">
    <location>
        <begin position="320"/>
        <end position="340"/>
    </location>
</feature>
<proteinExistence type="inferred from homology"/>
<dbReference type="Pfam" id="PF00032">
    <property type="entry name" value="Cytochrom_B_C"/>
    <property type="match status" value="1"/>
</dbReference>
<evidence type="ECO:0000259" key="22">
    <source>
        <dbReference type="PROSITE" id="PS51003"/>
    </source>
</evidence>
<feature type="transmembrane region" description="Helical" evidence="20">
    <location>
        <begin position="145"/>
        <end position="166"/>
    </location>
</feature>
<organism evidence="23">
    <name type="scientific">Urosaurus nigricauda</name>
    <dbReference type="NCBI Taxonomy" id="3148767"/>
    <lineage>
        <taxon>Eukaryota</taxon>
        <taxon>Metazoa</taxon>
        <taxon>Chordata</taxon>
        <taxon>Craniata</taxon>
        <taxon>Vertebrata</taxon>
        <taxon>Euteleostomi</taxon>
        <taxon>Lepidosauria</taxon>
        <taxon>Squamata</taxon>
        <taxon>Bifurcata</taxon>
        <taxon>Unidentata</taxon>
        <taxon>Episquamata</taxon>
        <taxon>Toxicofera</taxon>
        <taxon>Iguania</taxon>
        <taxon>Phrynosomatidae</taxon>
        <taxon>Phrynosomatinae</taxon>
        <taxon>Urosaurus</taxon>
    </lineage>
</organism>
<dbReference type="GO" id="GO:0005743">
    <property type="term" value="C:mitochondrial inner membrane"/>
    <property type="evidence" value="ECO:0007669"/>
    <property type="project" value="UniProtKB-SubCell"/>
</dbReference>
<reference evidence="23" key="1">
    <citation type="submission" date="2018-05" db="EMBL/GenBank/DDBJ databases">
        <title>When mitochondrial phylogeography fails: a review on the use of mitochondrial DNA gene trees in evolutionary studies.</title>
        <authorList>
            <person name="Bernardo P.H."/>
            <person name="Aguilera-Miller E.F."/>
            <person name="Alvarez-Castaneda S.T."/>
            <person name="Mendes-De-La-Cruz F.R."/>
            <person name="Murphy R.W."/>
            <person name="Sanchez-Ramirez S."/>
        </authorList>
    </citation>
    <scope>NUCLEOTIDE SEQUENCE</scope>
</reference>
<feature type="transmembrane region" description="Helical" evidence="20">
    <location>
        <begin position="288"/>
        <end position="308"/>
    </location>
</feature>
<feature type="binding site" description="axial binding residue" evidence="19">
    <location>
        <position position="182"/>
    </location>
    <ligand>
        <name>heme b</name>
        <dbReference type="ChEBI" id="CHEBI:60344"/>
        <label>b562</label>
    </ligand>
    <ligandPart>
        <name>Fe</name>
        <dbReference type="ChEBI" id="CHEBI:18248"/>
    </ligandPart>
</feature>
<evidence type="ECO:0000256" key="5">
    <source>
        <dbReference type="ARBA" id="ARBA00022448"/>
    </source>
</evidence>
<keyword evidence="16 20" id="KW-0472">Membrane</keyword>
<keyword evidence="6 19" id="KW-0349">Heme</keyword>
<feature type="binding site" evidence="18">
    <location>
        <position position="201"/>
    </location>
    <ligand>
        <name>a ubiquinone</name>
        <dbReference type="ChEBI" id="CHEBI:16389"/>
    </ligand>
</feature>
<evidence type="ECO:0000256" key="4">
    <source>
        <dbReference type="ARBA" id="ARBA00013531"/>
    </source>
</evidence>
<dbReference type="PANTHER" id="PTHR19271">
    <property type="entry name" value="CYTOCHROME B"/>
    <property type="match status" value="1"/>
</dbReference>
<dbReference type="EMBL" id="MH369815">
    <property type="protein sequence ID" value="QCT81424.1"/>
    <property type="molecule type" value="Genomic_DNA"/>
</dbReference>
<dbReference type="CDD" id="cd00284">
    <property type="entry name" value="Cytochrome_b_N"/>
    <property type="match status" value="1"/>
</dbReference>
<keyword evidence="13 19" id="KW-0408">Iron</keyword>
<dbReference type="Pfam" id="PF00033">
    <property type="entry name" value="Cytochrome_B"/>
    <property type="match status" value="1"/>
</dbReference>
<dbReference type="InterPro" id="IPR005797">
    <property type="entry name" value="Cyt_b/b6_N"/>
</dbReference>
<evidence type="ECO:0000256" key="16">
    <source>
        <dbReference type="ARBA" id="ARBA00023136"/>
    </source>
</evidence>
<comment type="function">
    <text evidence="1 20">Component of the ubiquinol-cytochrome c reductase complex (complex III or cytochrome b-c1 complex) that is part of the mitochondrial respiratory chain. The b-c1 complex mediates electron transfer from ubiquinol to cytochrome c. Contributes to the generation of a proton gradient across the mitochondrial membrane that is then used for ATP synthesis.</text>
</comment>
<protein>
    <recommendedName>
        <fullName evidence="4 20">Cytochrome b</fullName>
    </recommendedName>
</protein>
<keyword evidence="7 20" id="KW-0679">Respiratory chain</keyword>
<accession>A0A4P9CV63</accession>
<dbReference type="PROSITE" id="PS51002">
    <property type="entry name" value="CYTB_NTER"/>
    <property type="match status" value="1"/>
</dbReference>
<dbReference type="InterPro" id="IPR005798">
    <property type="entry name" value="Cyt_b/b6_C"/>
</dbReference>
<comment type="cofactor">
    <cofactor evidence="19">
        <name>heme</name>
        <dbReference type="ChEBI" id="CHEBI:30413"/>
    </cofactor>
    <text evidence="19">Binds 2 heme groups non-covalently.</text>
</comment>
<dbReference type="SUPFAM" id="SSF81342">
    <property type="entry name" value="Transmembrane di-heme cytochromes"/>
    <property type="match status" value="1"/>
</dbReference>
<dbReference type="PANTHER" id="PTHR19271:SF16">
    <property type="entry name" value="CYTOCHROME B"/>
    <property type="match status" value="1"/>
</dbReference>
<keyword evidence="15 20" id="KW-0496">Mitochondrion</keyword>
<evidence type="ECO:0000256" key="19">
    <source>
        <dbReference type="PIRSR" id="PIRSR038885-2"/>
    </source>
</evidence>
<comment type="similarity">
    <text evidence="17 20">Belongs to the cytochrome b family.</text>
</comment>
<dbReference type="InterPro" id="IPR048259">
    <property type="entry name" value="Cytochrome_b_N_euk/bac"/>
</dbReference>
<keyword evidence="9 19" id="KW-0479">Metal-binding</keyword>
<keyword evidence="5 20" id="KW-0813">Transport</keyword>
<feature type="transmembrane region" description="Helical" evidence="20">
    <location>
        <begin position="77"/>
        <end position="98"/>
    </location>
</feature>
<feature type="transmembrane region" description="Helical" evidence="20">
    <location>
        <begin position="229"/>
        <end position="250"/>
    </location>
</feature>
<dbReference type="GO" id="GO:0008121">
    <property type="term" value="F:quinol-cytochrome-c reductase activity"/>
    <property type="evidence" value="ECO:0007669"/>
    <property type="project" value="InterPro"/>
</dbReference>
<dbReference type="PROSITE" id="PS51003">
    <property type="entry name" value="CYTB_CTER"/>
    <property type="match status" value="1"/>
</dbReference>
<evidence type="ECO:0000256" key="9">
    <source>
        <dbReference type="ARBA" id="ARBA00022723"/>
    </source>
</evidence>
<feature type="transmembrane region" description="Helical" evidence="20">
    <location>
        <begin position="178"/>
        <end position="200"/>
    </location>
</feature>
<evidence type="ECO:0000256" key="8">
    <source>
        <dbReference type="ARBA" id="ARBA00022692"/>
    </source>
</evidence>
<dbReference type="PIRSF" id="PIRSF038885">
    <property type="entry name" value="COB"/>
    <property type="match status" value="1"/>
</dbReference>
<dbReference type="InterPro" id="IPR027387">
    <property type="entry name" value="Cytb/b6-like_sf"/>
</dbReference>
<keyword evidence="12 20" id="KW-1133">Transmembrane helix</keyword>